<evidence type="ECO:0000313" key="3">
    <source>
        <dbReference type="Proteomes" id="UP000305109"/>
    </source>
</evidence>
<sequence length="139" mass="15069">MSYPSLMTGQVRNSNHVRPDTNYPTQWGRREREIAMSDITTFGFVGIIACAAILGYAVAQAFASRSGRRYWAVSGAVIGLGMLALTAFVANPGEVKPDGVLYEPFFVFGPLGYLLMLTGAGAVVVRLVRRLTHRMPAAD</sequence>
<feature type="transmembrane region" description="Helical" evidence="1">
    <location>
        <begin position="110"/>
        <end position="128"/>
    </location>
</feature>
<dbReference type="EMBL" id="SUMD01000001">
    <property type="protein sequence ID" value="TJZ81409.1"/>
    <property type="molecule type" value="Genomic_DNA"/>
</dbReference>
<feature type="transmembrane region" description="Helical" evidence="1">
    <location>
        <begin position="70"/>
        <end position="90"/>
    </location>
</feature>
<evidence type="ECO:0000313" key="2">
    <source>
        <dbReference type="EMBL" id="TJZ81409.1"/>
    </source>
</evidence>
<name>A0ABY2RT41_9NOCA</name>
<dbReference type="Proteomes" id="UP000305109">
    <property type="component" value="Unassembled WGS sequence"/>
</dbReference>
<keyword evidence="1" id="KW-0472">Membrane</keyword>
<gene>
    <name evidence="2" type="ORF">FCG67_01895</name>
</gene>
<organism evidence="2 3">
    <name type="scientific">Rhodococcus oryzae</name>
    <dbReference type="NCBI Taxonomy" id="2571143"/>
    <lineage>
        <taxon>Bacteria</taxon>
        <taxon>Bacillati</taxon>
        <taxon>Actinomycetota</taxon>
        <taxon>Actinomycetes</taxon>
        <taxon>Mycobacteriales</taxon>
        <taxon>Nocardiaceae</taxon>
        <taxon>Rhodococcus</taxon>
    </lineage>
</organism>
<keyword evidence="3" id="KW-1185">Reference proteome</keyword>
<reference evidence="2 3" key="1">
    <citation type="submission" date="2019-04" db="EMBL/GenBank/DDBJ databases">
        <title>Rhodococcus oryzae sp. nov., a novel actinomycete isolated from rhizosphere soil of rice (Oryza sativa L.).</title>
        <authorList>
            <person name="Li C."/>
        </authorList>
    </citation>
    <scope>NUCLEOTIDE SEQUENCE [LARGE SCALE GENOMIC DNA]</scope>
    <source>
        <strain evidence="2 3">NEAU-CX67</strain>
    </source>
</reference>
<accession>A0ABY2RT41</accession>
<evidence type="ECO:0000256" key="1">
    <source>
        <dbReference type="SAM" id="Phobius"/>
    </source>
</evidence>
<proteinExistence type="predicted"/>
<protein>
    <submittedName>
        <fullName evidence="2">DUF3955 domain-containing protein</fullName>
    </submittedName>
</protein>
<keyword evidence="1" id="KW-1133">Transmembrane helix</keyword>
<keyword evidence="1" id="KW-0812">Transmembrane</keyword>
<feature type="transmembrane region" description="Helical" evidence="1">
    <location>
        <begin position="39"/>
        <end position="58"/>
    </location>
</feature>
<comment type="caution">
    <text evidence="2">The sequence shown here is derived from an EMBL/GenBank/DDBJ whole genome shotgun (WGS) entry which is preliminary data.</text>
</comment>